<accession>A0A1C3ZAX4</accession>
<keyword evidence="2" id="KW-1185">Reference proteome</keyword>
<evidence type="ECO:0000313" key="1">
    <source>
        <dbReference type="EMBL" id="SCB79436.1"/>
    </source>
</evidence>
<gene>
    <name evidence="1" type="ORF">GA0061070_1001228</name>
</gene>
<proteinExistence type="predicted"/>
<protein>
    <submittedName>
        <fullName evidence="1">Uncharacterized protein</fullName>
    </submittedName>
</protein>
<name>A0A1C3ZAX4_9ENTR</name>
<sequence>MAITVQMHKATFGSMELWKASQNGRRPLFPDAEEEGLADYCINK</sequence>
<organism evidence="1 2">
    <name type="scientific">Kosakonia oryziphila</name>
    <dbReference type="NCBI Taxonomy" id="1005667"/>
    <lineage>
        <taxon>Bacteria</taxon>
        <taxon>Pseudomonadati</taxon>
        <taxon>Pseudomonadota</taxon>
        <taxon>Gammaproteobacteria</taxon>
        <taxon>Enterobacterales</taxon>
        <taxon>Enterobacteriaceae</taxon>
        <taxon>Kosakonia</taxon>
    </lineage>
</organism>
<reference evidence="2" key="1">
    <citation type="submission" date="2016-08" db="EMBL/GenBank/DDBJ databases">
        <authorList>
            <person name="Varghese N."/>
            <person name="Submissions Spin"/>
        </authorList>
    </citation>
    <scope>NUCLEOTIDE SEQUENCE [LARGE SCALE GENOMIC DNA]</scope>
    <source>
        <strain evidence="2">REICA_142</strain>
    </source>
</reference>
<dbReference type="EMBL" id="FMBC01000001">
    <property type="protein sequence ID" value="SCB79436.1"/>
    <property type="molecule type" value="Genomic_DNA"/>
</dbReference>
<dbReference type="AlphaFoldDB" id="A0A1C3ZAX4"/>
<dbReference type="Proteomes" id="UP000198515">
    <property type="component" value="Unassembled WGS sequence"/>
</dbReference>
<evidence type="ECO:0000313" key="2">
    <source>
        <dbReference type="Proteomes" id="UP000198515"/>
    </source>
</evidence>